<reference evidence="3" key="1">
    <citation type="submission" date="2021-03" db="EMBL/GenBank/DDBJ databases">
        <authorList>
            <person name="Peeters C."/>
        </authorList>
    </citation>
    <scope>NUCLEOTIDE SEQUENCE</scope>
    <source>
        <strain evidence="3">LMG 31506</strain>
    </source>
</reference>
<evidence type="ECO:0000256" key="1">
    <source>
        <dbReference type="ARBA" id="ARBA00005254"/>
    </source>
</evidence>
<dbReference type="SUPFAM" id="SSF52096">
    <property type="entry name" value="ClpP/crotonase"/>
    <property type="match status" value="1"/>
</dbReference>
<dbReference type="CDD" id="cd06558">
    <property type="entry name" value="crotonase-like"/>
    <property type="match status" value="1"/>
</dbReference>
<comment type="caution">
    <text evidence="3">The sequence shown here is derived from an EMBL/GenBank/DDBJ whole genome shotgun (WGS) entry which is preliminary data.</text>
</comment>
<dbReference type="EC" id="4.2.1.150" evidence="3"/>
<evidence type="ECO:0000256" key="2">
    <source>
        <dbReference type="RuleBase" id="RU003707"/>
    </source>
</evidence>
<name>A0A916IW31_9BURK</name>
<dbReference type="PROSITE" id="PS00166">
    <property type="entry name" value="ENOYL_COA_HYDRATASE"/>
    <property type="match status" value="1"/>
</dbReference>
<keyword evidence="4" id="KW-1185">Reference proteome</keyword>
<dbReference type="InterPro" id="IPR001753">
    <property type="entry name" value="Enoyl-CoA_hydra/iso"/>
</dbReference>
<dbReference type="PANTHER" id="PTHR43802">
    <property type="entry name" value="ENOYL-COA HYDRATASE"/>
    <property type="match status" value="1"/>
</dbReference>
<dbReference type="EMBL" id="CAJPUY010000017">
    <property type="protein sequence ID" value="CAG2151422.1"/>
    <property type="molecule type" value="Genomic_DNA"/>
</dbReference>
<accession>A0A916IW31</accession>
<dbReference type="InterPro" id="IPR018376">
    <property type="entry name" value="Enoyl-CoA_hyd/isom_CS"/>
</dbReference>
<comment type="similarity">
    <text evidence="1 2">Belongs to the enoyl-CoA hydratase/isomerase family.</text>
</comment>
<dbReference type="PANTHER" id="PTHR43802:SF1">
    <property type="entry name" value="IP11341P-RELATED"/>
    <property type="match status" value="1"/>
</dbReference>
<evidence type="ECO:0000313" key="3">
    <source>
        <dbReference type="EMBL" id="CAG2151422.1"/>
    </source>
</evidence>
<keyword evidence="3" id="KW-0456">Lyase</keyword>
<evidence type="ECO:0000313" key="4">
    <source>
        <dbReference type="Proteomes" id="UP000672934"/>
    </source>
</evidence>
<gene>
    <name evidence="3" type="primary">crt_7</name>
    <name evidence="3" type="ORF">LMG31506_04407</name>
</gene>
<dbReference type="InterPro" id="IPR029045">
    <property type="entry name" value="ClpP/crotonase-like_dom_sf"/>
</dbReference>
<dbReference type="Pfam" id="PF00378">
    <property type="entry name" value="ECH_1"/>
    <property type="match status" value="1"/>
</dbReference>
<sequence>MSENTVTLERIGGTAVITLNRPHRRNALDDSIRLAMADIVKAVREDRLVTAVVLTGAGGNFCAGADLGDGGADAERGFYVRDLLLDHHGWFTELTDLEKPVISAVDGFATGAGLSVALAADFIIASDRARFVSSFARVGFVPDLSLMYVLPRRVGLVRAKEIVFSAREIQADEALAIGLAEAVVPADRLRDAALEFAQRFANAPAHVLGMAKRIMNRTFETDRHALLQLEAAVQGLCAASQYNAEAVRRFFAKEAPMFPGTQRLF</sequence>
<dbReference type="RefSeq" id="WP_211949305.1">
    <property type="nucleotide sequence ID" value="NZ_CAJPUY010000017.1"/>
</dbReference>
<dbReference type="Proteomes" id="UP000672934">
    <property type="component" value="Unassembled WGS sequence"/>
</dbReference>
<organism evidence="3 4">
    <name type="scientific">Cupriavidus yeoncheonensis</name>
    <dbReference type="NCBI Taxonomy" id="1462994"/>
    <lineage>
        <taxon>Bacteria</taxon>
        <taxon>Pseudomonadati</taxon>
        <taxon>Pseudomonadota</taxon>
        <taxon>Betaproteobacteria</taxon>
        <taxon>Burkholderiales</taxon>
        <taxon>Burkholderiaceae</taxon>
        <taxon>Cupriavidus</taxon>
    </lineage>
</organism>
<proteinExistence type="inferred from homology"/>
<dbReference type="AlphaFoldDB" id="A0A916IW31"/>
<protein>
    <submittedName>
        <fullName evidence="3">Short-chain-enoyl-CoA hydratase</fullName>
        <ecNumber evidence="3">4.2.1.150</ecNumber>
    </submittedName>
</protein>
<dbReference type="Gene3D" id="3.90.226.10">
    <property type="entry name" value="2-enoyl-CoA Hydratase, Chain A, domain 1"/>
    <property type="match status" value="1"/>
</dbReference>
<dbReference type="GO" id="GO:0018812">
    <property type="term" value="F:3-hydroxyacyl-CoA dehydratase activity"/>
    <property type="evidence" value="ECO:0007669"/>
    <property type="project" value="UniProtKB-EC"/>
</dbReference>